<comment type="caution">
    <text evidence="2">The sequence shown here is derived from an EMBL/GenBank/DDBJ whole genome shotgun (WGS) entry which is preliminary data.</text>
</comment>
<organism evidence="2 3">
    <name type="scientific">Phytophthora fragariaefolia</name>
    <dbReference type="NCBI Taxonomy" id="1490495"/>
    <lineage>
        <taxon>Eukaryota</taxon>
        <taxon>Sar</taxon>
        <taxon>Stramenopiles</taxon>
        <taxon>Oomycota</taxon>
        <taxon>Peronosporomycetes</taxon>
        <taxon>Peronosporales</taxon>
        <taxon>Peronosporaceae</taxon>
        <taxon>Phytophthora</taxon>
    </lineage>
</organism>
<protein>
    <submittedName>
        <fullName evidence="2">Unnamed protein product</fullName>
    </submittedName>
</protein>
<feature type="compositionally biased region" description="Low complexity" evidence="1">
    <location>
        <begin position="36"/>
        <end position="53"/>
    </location>
</feature>
<dbReference type="Proteomes" id="UP001165121">
    <property type="component" value="Unassembled WGS sequence"/>
</dbReference>
<keyword evidence="3" id="KW-1185">Reference proteome</keyword>
<evidence type="ECO:0000313" key="2">
    <source>
        <dbReference type="EMBL" id="GMF31003.1"/>
    </source>
</evidence>
<feature type="compositionally biased region" description="Acidic residues" evidence="1">
    <location>
        <begin position="19"/>
        <end position="31"/>
    </location>
</feature>
<evidence type="ECO:0000256" key="1">
    <source>
        <dbReference type="SAM" id="MobiDB-lite"/>
    </source>
</evidence>
<feature type="region of interest" description="Disordered" evidence="1">
    <location>
        <begin position="13"/>
        <end position="110"/>
    </location>
</feature>
<evidence type="ECO:0000313" key="3">
    <source>
        <dbReference type="Proteomes" id="UP001165121"/>
    </source>
</evidence>
<gene>
    <name evidence="2" type="ORF">Pfra01_000699200</name>
</gene>
<sequence>MELKPLVSLCVRDLRFEDSKEEGEVQADYEESLDKAPGSPSPSTSGTAAPPTGDASPRVPRTPNPFPERPAGLLVLRELSKPRYPPPGEVDSAMEESVVTNDLDKAPSRHVALEHQAPVVRRPVA</sequence>
<name>A0A9W6UCG5_9STRA</name>
<dbReference type="EMBL" id="BSXT01000610">
    <property type="protein sequence ID" value="GMF31003.1"/>
    <property type="molecule type" value="Genomic_DNA"/>
</dbReference>
<accession>A0A9W6UCG5</accession>
<reference evidence="2" key="1">
    <citation type="submission" date="2023-04" db="EMBL/GenBank/DDBJ databases">
        <title>Phytophthora fragariaefolia NBRC 109709.</title>
        <authorList>
            <person name="Ichikawa N."/>
            <person name="Sato H."/>
            <person name="Tonouchi N."/>
        </authorList>
    </citation>
    <scope>NUCLEOTIDE SEQUENCE</scope>
    <source>
        <strain evidence="2">NBRC 109709</strain>
    </source>
</reference>
<proteinExistence type="predicted"/>
<dbReference type="AlphaFoldDB" id="A0A9W6UCG5"/>